<feature type="compositionally biased region" description="Polar residues" evidence="1">
    <location>
        <begin position="38"/>
        <end position="49"/>
    </location>
</feature>
<feature type="non-terminal residue" evidence="2">
    <location>
        <position position="1"/>
    </location>
</feature>
<dbReference type="EMBL" id="HACG01051515">
    <property type="protein sequence ID" value="CEK98386.1"/>
    <property type="molecule type" value="Transcribed_RNA"/>
</dbReference>
<dbReference type="AlphaFoldDB" id="A0A0B7C177"/>
<sequence>IINEIKTQEDTSLAVNSPHVSAQSNASSHDSGLCSPESLPSNTSPTPQYINLQTSVNQFHLQEIDTIKCKRATTGQHIFNSCKKRRGS</sequence>
<accession>A0A0B7C177</accession>
<proteinExistence type="predicted"/>
<evidence type="ECO:0000313" key="2">
    <source>
        <dbReference type="EMBL" id="CEK98386.1"/>
    </source>
</evidence>
<feature type="compositionally biased region" description="Polar residues" evidence="1">
    <location>
        <begin position="10"/>
        <end position="30"/>
    </location>
</feature>
<evidence type="ECO:0000256" key="1">
    <source>
        <dbReference type="SAM" id="MobiDB-lite"/>
    </source>
</evidence>
<protein>
    <submittedName>
        <fullName evidence="2">Uncharacterized protein</fullName>
    </submittedName>
</protein>
<organism evidence="2">
    <name type="scientific">Arion vulgaris</name>
    <dbReference type="NCBI Taxonomy" id="1028688"/>
    <lineage>
        <taxon>Eukaryota</taxon>
        <taxon>Metazoa</taxon>
        <taxon>Spiralia</taxon>
        <taxon>Lophotrochozoa</taxon>
        <taxon>Mollusca</taxon>
        <taxon>Gastropoda</taxon>
        <taxon>Heterobranchia</taxon>
        <taxon>Euthyneura</taxon>
        <taxon>Panpulmonata</taxon>
        <taxon>Eupulmonata</taxon>
        <taxon>Stylommatophora</taxon>
        <taxon>Helicina</taxon>
        <taxon>Arionoidea</taxon>
        <taxon>Arionidae</taxon>
        <taxon>Arion</taxon>
    </lineage>
</organism>
<feature type="non-terminal residue" evidence="2">
    <location>
        <position position="88"/>
    </location>
</feature>
<feature type="region of interest" description="Disordered" evidence="1">
    <location>
        <begin position="1"/>
        <end position="49"/>
    </location>
</feature>
<gene>
    <name evidence="2" type="primary">ORF218583</name>
</gene>
<name>A0A0B7C177_9EUPU</name>
<reference evidence="2" key="1">
    <citation type="submission" date="2014-12" db="EMBL/GenBank/DDBJ databases">
        <title>Insight into the proteome of Arion vulgaris.</title>
        <authorList>
            <person name="Aradska J."/>
            <person name="Bulat T."/>
            <person name="Smidak R."/>
            <person name="Sarate P."/>
            <person name="Gangsoo J."/>
            <person name="Sialana F."/>
            <person name="Bilban M."/>
            <person name="Lubec G."/>
        </authorList>
    </citation>
    <scope>NUCLEOTIDE SEQUENCE</scope>
    <source>
        <tissue evidence="2">Skin</tissue>
    </source>
</reference>